<comment type="caution">
    <text evidence="4">The sequence shown here is derived from an EMBL/GenBank/DDBJ whole genome shotgun (WGS) entry which is preliminary data.</text>
</comment>
<dbReference type="PANTHER" id="PTHR43308">
    <property type="entry name" value="OUTER MEMBRANE PROTEIN ALPHA-RELATED"/>
    <property type="match status" value="1"/>
</dbReference>
<sequence>MVTVQRLKMIALALLLLIGSLPAFPSGKVQAADGQAEAAQNAYVRIQNQYTGAYLYALEDKVAYGSPVETDQASHWLIKQEGEFVTLQNRETGKWMAMSEVDSHLEPIVLLDSDQINELTVAERYQWHLLNALTDGFFNLESAAKPQAYVHIEDSTGYAQASQLPPQWGSVQWKLEPVTTYMRLKNSYTGDYLIALDDKVSYSASVVEANPASHWIIEQQGEAVRFINRSSGAIISRSGLQDHLSPLVLEAASDPSAEQTLWNMVGAGDGVWNIQSSEHSEQLIHVQDSTGYAQASSIPGNWGSAQWILEEVKAKSSYIENPGEEQPGYIRIKNDWLELYMYEDEGVLRYGNMSPSDERGHWLVEEHDGAYTLKNRATGHYVSLRGVADDATPVPLVAQTEVSADLLWSISNMQTAGNKHIRAIGEQGDVFLHVEKRLGYVQYGAIPAAWGSPQWRFIAVKDEGPGYIRLKNSYTGQYLYQQGDKVAYGEPSLEDAASHWQLEDMGNEQYRIKNRATGHYMHVEGMDQDEKAHLAALPVGEVEASWHSARWTLPESNNDAINIVNVYQPERLVHVEDGTGYAQASSIPAFWGSAGWLIEEAPEHLPIEIPAGYARLKNAATSHYLYENANGVVLHGAIEETDGRGHWLIEQHADSPQQYTITNRLTGNQIQYSEKDQLLVTTHAATEEQQSYWWIEPAPTGSHALIRSTAASLEYIHLRDRAGYAQQSLQSIESADLHWSIEPASETLVPYEEESNDEPVYTSWIAHQQPFQLHVEGKQLLVKQEQVVLEDSSDSHLPEEAEWVLWDYNGYQWLQHHATGQFAYWNEQLSRYELTTKEQLGLQPDASWSWQMSSGTGKLLLAPNTHTASSGGAAQSDEQASAVAPHLTIVYVASDVTIQAEDAFARGGLAVERALAKQYEGSGIVAGFTDTEHQLLFTVHAPEDGAYAATLRYTFTGSRSKQLAFKINGLAGGAVQLTPAANWDAWQSAQLELSLRKGLNTIVLSSARSDKQPLWLDQITIEQVLPLAYRGATVETTVYEAELAATTGERLEPSRHYYSIAAESSARSAVKLTEAADYITFEVQQPANRLTLRYVLPDSEDGSGIEAQYGLQINGEEVATPVLTSEYTWVYGSYPWTNRPADGNAHRFYDEHTIEIPEVKTGDTITIHKLNDQPYLIVDLIELALAPEAYEQPQGYVNAADYGAIADDGLDDRAAIMDAIEAARKLGYGVYIPEGQYVIAGEPIPLSDIKIRGAGKWHTELVGYGFMGLGNHVEVYDLAIDGKRSARIDELEESGFDGTFGEGSILAHLHINRTKTGIWINQKELENGEMLNTTGLYVSDVQIRNTYADGINFSSGTSHSMAEHASIRYPGDDGLAMWANGIQSEGNTFRYNTVDLPWLASNIAIYGGKDVTVTDNLVTDTVAFGAGISVSTRHNPEKYEGTTLVARNTLLRTGGREYNWPADFGAMFIHTSDRPLEASVYITDNIVIDSTYQGISFLGEQPASGLVLERNSVDRSGTWGIATSGNISGSAEIGSTLVRASRLGDLREGAAAFELKRLNQGYSFNNPTFYAEFAGERQAPVTLEMGDVMEVEVFTSAGDKLDSATITASGEAVTVLPNNSLQAVKAGPSTVTITAGSSSRSYTVNVLDTTPPVWASTNAELKAAAQGSASVKLTLPEASDESRISYRLIWNGGYQLVAGSENELLVTGLQSGSRYQFTLHAVDASGNWTEDGLTASAATASMPVPQPEPVQPQPESSFHTKEQMNEQGEAVTVYQVTDQAWQQWIDQAEGSTLLVSLPASAALMPAALELSAKQLQELKEQGQLAALAVQVGGIRYELQLDALTAQLGQLGTTLAIHLSQSDDLPINLSHMHPQGSLHFISLQVDDKPIDAARQKLAVKVQAELARTAASDAVGNLSIQYYDATSEQYRYVPARFSEKSSGGWIMTIPQLYSSNWIVVEQSRSFEDSNAHWARQEIERLASYGIINGKSAARFAPEKQVTRAEFAQLIVNMLGLPRTGATRFTDVAEDAWYYGAAGLAGELEIAQGYADGSFKPHASITREQLAVMVVRALRQAQPELVNVQVDLSQYRDHKQVSPWAQADIETAIAIGLMKGSTAETLAPASYATRAEAAAFIDRLLQYMLDDAEQQ</sequence>
<name>A0ABW1V228_9BACL</name>
<dbReference type="InterPro" id="IPR011050">
    <property type="entry name" value="Pectin_lyase_fold/virulence"/>
</dbReference>
<dbReference type="InterPro" id="IPR055149">
    <property type="entry name" value="Agl_cat_D2"/>
</dbReference>
<dbReference type="SUPFAM" id="SSF49265">
    <property type="entry name" value="Fibronectin type III"/>
    <property type="match status" value="1"/>
</dbReference>
<dbReference type="InterPro" id="IPR005084">
    <property type="entry name" value="CBM6"/>
</dbReference>
<feature type="domain" description="SLH" evidence="3">
    <location>
        <begin position="2023"/>
        <end position="2081"/>
    </location>
</feature>
<dbReference type="SUPFAM" id="SSF49785">
    <property type="entry name" value="Galactose-binding domain-like"/>
    <property type="match status" value="1"/>
</dbReference>
<dbReference type="SUPFAM" id="SSF51126">
    <property type="entry name" value="Pectin lyase-like"/>
    <property type="match status" value="1"/>
</dbReference>
<organism evidence="4 5">
    <name type="scientific">Paenibacillus septentrionalis</name>
    <dbReference type="NCBI Taxonomy" id="429342"/>
    <lineage>
        <taxon>Bacteria</taxon>
        <taxon>Bacillati</taxon>
        <taxon>Bacillota</taxon>
        <taxon>Bacilli</taxon>
        <taxon>Bacillales</taxon>
        <taxon>Paenibacillaceae</taxon>
        <taxon>Paenibacillus</taxon>
    </lineage>
</organism>
<evidence type="ECO:0000313" key="5">
    <source>
        <dbReference type="Proteomes" id="UP001596233"/>
    </source>
</evidence>
<feature type="chain" id="PRO_5047540544" evidence="1">
    <location>
        <begin position="26"/>
        <end position="2148"/>
    </location>
</feature>
<gene>
    <name evidence="4" type="ORF">ACFP56_09505</name>
</gene>
<dbReference type="PANTHER" id="PTHR43308:SF5">
    <property type="entry name" value="S-LAYER PROTEIN _ PEPTIDOGLYCAN ENDO-BETA-N-ACETYLGLUCOSAMINIDASE"/>
    <property type="match status" value="1"/>
</dbReference>
<reference evidence="5" key="1">
    <citation type="journal article" date="2019" name="Int. J. Syst. Evol. Microbiol.">
        <title>The Global Catalogue of Microorganisms (GCM) 10K type strain sequencing project: providing services to taxonomists for standard genome sequencing and annotation.</title>
        <authorList>
            <consortium name="The Broad Institute Genomics Platform"/>
            <consortium name="The Broad Institute Genome Sequencing Center for Infectious Disease"/>
            <person name="Wu L."/>
            <person name="Ma J."/>
        </authorList>
    </citation>
    <scope>NUCLEOTIDE SEQUENCE [LARGE SCALE GENOMIC DNA]</scope>
    <source>
        <strain evidence="5">PCU 280</strain>
    </source>
</reference>
<feature type="domain" description="SLH" evidence="3">
    <location>
        <begin position="1959"/>
        <end position="2022"/>
    </location>
</feature>
<evidence type="ECO:0000313" key="4">
    <source>
        <dbReference type="EMBL" id="MFC6332857.1"/>
    </source>
</evidence>
<dbReference type="InterPro" id="IPR036116">
    <property type="entry name" value="FN3_sf"/>
</dbReference>
<dbReference type="InterPro" id="IPR012334">
    <property type="entry name" value="Pectin_lyas_fold"/>
</dbReference>
<keyword evidence="1" id="KW-0732">Signal</keyword>
<dbReference type="RefSeq" id="WP_379233728.1">
    <property type="nucleotide sequence ID" value="NZ_JBHSTE010000003.1"/>
</dbReference>
<evidence type="ECO:0000259" key="2">
    <source>
        <dbReference type="PROSITE" id="PS51175"/>
    </source>
</evidence>
<dbReference type="PROSITE" id="PS51175">
    <property type="entry name" value="CBM6"/>
    <property type="match status" value="1"/>
</dbReference>
<dbReference type="Gene3D" id="2.60.120.260">
    <property type="entry name" value="Galactose-binding domain-like"/>
    <property type="match status" value="1"/>
</dbReference>
<dbReference type="PROSITE" id="PS51272">
    <property type="entry name" value="SLH"/>
    <property type="match status" value="3"/>
</dbReference>
<accession>A0ABW1V228</accession>
<protein>
    <submittedName>
        <fullName evidence="4">S-layer homology domain-containing protein</fullName>
    </submittedName>
</protein>
<dbReference type="InterPro" id="IPR008979">
    <property type="entry name" value="Galactose-bd-like_sf"/>
</dbReference>
<dbReference type="InterPro" id="IPR013783">
    <property type="entry name" value="Ig-like_fold"/>
</dbReference>
<evidence type="ECO:0000256" key="1">
    <source>
        <dbReference type="SAM" id="SignalP"/>
    </source>
</evidence>
<dbReference type="SMART" id="SM00710">
    <property type="entry name" value="PbH1"/>
    <property type="match status" value="6"/>
</dbReference>
<dbReference type="SUPFAM" id="SSF50370">
    <property type="entry name" value="Ricin B-like lectins"/>
    <property type="match status" value="3"/>
</dbReference>
<dbReference type="Gene3D" id="2.80.10.50">
    <property type="match status" value="5"/>
</dbReference>
<proteinExistence type="predicted"/>
<dbReference type="Pfam" id="PF00395">
    <property type="entry name" value="SLH"/>
    <property type="match status" value="3"/>
</dbReference>
<keyword evidence="5" id="KW-1185">Reference proteome</keyword>
<feature type="signal peptide" evidence="1">
    <location>
        <begin position="1"/>
        <end position="25"/>
    </location>
</feature>
<dbReference type="InterPro" id="IPR000772">
    <property type="entry name" value="Ricin_B_lectin"/>
</dbReference>
<dbReference type="Pfam" id="PF22815">
    <property type="entry name" value="CatAgl_D1"/>
    <property type="match status" value="1"/>
</dbReference>
<feature type="domain" description="CBM6" evidence="2">
    <location>
        <begin position="896"/>
        <end position="1022"/>
    </location>
</feature>
<dbReference type="InterPro" id="IPR001119">
    <property type="entry name" value="SLH_dom"/>
</dbReference>
<dbReference type="Pfam" id="PF14200">
    <property type="entry name" value="RicinB_lectin_2"/>
    <property type="match status" value="1"/>
</dbReference>
<dbReference type="Pfam" id="PF22816">
    <property type="entry name" value="CatAgl_D2"/>
    <property type="match status" value="1"/>
</dbReference>
<dbReference type="InterPro" id="IPR006626">
    <property type="entry name" value="PbH1"/>
</dbReference>
<dbReference type="InterPro" id="IPR033801">
    <property type="entry name" value="CBM6-CBM35-CBM36-like_1"/>
</dbReference>
<feature type="domain" description="SLH" evidence="3">
    <location>
        <begin position="2085"/>
        <end position="2148"/>
    </location>
</feature>
<dbReference type="Gene3D" id="2.60.40.10">
    <property type="entry name" value="Immunoglobulins"/>
    <property type="match status" value="1"/>
</dbReference>
<dbReference type="CDD" id="cd23432">
    <property type="entry name" value="beta-trefoil_Ricin_EndoBetaGal-like"/>
    <property type="match status" value="4"/>
</dbReference>
<dbReference type="EMBL" id="JBHSTE010000003">
    <property type="protein sequence ID" value="MFC6332857.1"/>
    <property type="molecule type" value="Genomic_DNA"/>
</dbReference>
<dbReference type="Gene3D" id="2.160.20.10">
    <property type="entry name" value="Single-stranded right-handed beta-helix, Pectin lyase-like"/>
    <property type="match status" value="1"/>
</dbReference>
<evidence type="ECO:0000259" key="3">
    <source>
        <dbReference type="PROSITE" id="PS51272"/>
    </source>
</evidence>
<dbReference type="InterPro" id="IPR051465">
    <property type="entry name" value="Cell_Envelope_Struct_Comp"/>
</dbReference>
<dbReference type="Proteomes" id="UP001596233">
    <property type="component" value="Unassembled WGS sequence"/>
</dbReference>
<dbReference type="InterPro" id="IPR035992">
    <property type="entry name" value="Ricin_B-like_lectins"/>
</dbReference>